<organism evidence="2 3">
    <name type="scientific">Flexivirga alba</name>
    <dbReference type="NCBI Taxonomy" id="702742"/>
    <lineage>
        <taxon>Bacteria</taxon>
        <taxon>Bacillati</taxon>
        <taxon>Actinomycetota</taxon>
        <taxon>Actinomycetes</taxon>
        <taxon>Micrococcales</taxon>
        <taxon>Dermacoccaceae</taxon>
        <taxon>Flexivirga</taxon>
    </lineage>
</organism>
<dbReference type="Gene3D" id="3.40.50.10320">
    <property type="entry name" value="LmbE-like"/>
    <property type="match status" value="1"/>
</dbReference>
<dbReference type="Pfam" id="PF02585">
    <property type="entry name" value="PIG-L"/>
    <property type="match status" value="1"/>
</dbReference>
<proteinExistence type="predicted"/>
<keyword evidence="3" id="KW-1185">Reference proteome</keyword>
<dbReference type="EC" id="3.5.1.-" evidence="2"/>
<evidence type="ECO:0000313" key="2">
    <source>
        <dbReference type="EMBL" id="MFC6704291.1"/>
    </source>
</evidence>
<sequence length="293" mass="31888">MIETLGHSGATRALVVVAHPDDETFGTGSLLLHLADSGMTTAVCCASRGEAGEVRQGVTVPPGGIATLREAELRDAATLLGVSEVFLLDLLDSGMTGAAPAGSILAEPFAEVTRRVSRAVADFHPDLIVTLDGSDGHRDHARMRDAAVAVGREQGIPVWLHCLPRRLMRRWAGQLAGQDPDSPYLALADLGTTDELITERIDTTRQYERRLEGIARHRSQVSPYEALPEDLRRAFLTIEHLRRAVGVGMPSDPDRARHQHNTSTCYWDLLECRWTCHQPPSTTNAAGIRRASP</sequence>
<dbReference type="InterPro" id="IPR003737">
    <property type="entry name" value="GlcNAc_PI_deacetylase-related"/>
</dbReference>
<keyword evidence="1" id="KW-0862">Zinc</keyword>
<evidence type="ECO:0000256" key="1">
    <source>
        <dbReference type="ARBA" id="ARBA00022833"/>
    </source>
</evidence>
<dbReference type="EMBL" id="JBHSWH010000001">
    <property type="protein sequence ID" value="MFC6704291.1"/>
    <property type="molecule type" value="Genomic_DNA"/>
</dbReference>
<dbReference type="Proteomes" id="UP001596298">
    <property type="component" value="Unassembled WGS sequence"/>
</dbReference>
<dbReference type="InterPro" id="IPR024078">
    <property type="entry name" value="LmbE-like_dom_sf"/>
</dbReference>
<dbReference type="SUPFAM" id="SSF102588">
    <property type="entry name" value="LmbE-like"/>
    <property type="match status" value="1"/>
</dbReference>
<dbReference type="PANTHER" id="PTHR12993">
    <property type="entry name" value="N-ACETYLGLUCOSAMINYL-PHOSPHATIDYLINOSITOL DE-N-ACETYLASE-RELATED"/>
    <property type="match status" value="1"/>
</dbReference>
<dbReference type="RefSeq" id="WP_382398385.1">
    <property type="nucleotide sequence ID" value="NZ_JBHSWH010000001.1"/>
</dbReference>
<dbReference type="PANTHER" id="PTHR12993:SF11">
    <property type="entry name" value="N-ACETYLGLUCOSAMINYL-PHOSPHATIDYLINOSITOL DE-N-ACETYLASE"/>
    <property type="match status" value="1"/>
</dbReference>
<protein>
    <submittedName>
        <fullName evidence="2">PIG-L deacetylase family protein</fullName>
        <ecNumber evidence="2">3.5.1.-</ecNumber>
    </submittedName>
</protein>
<reference evidence="3" key="1">
    <citation type="journal article" date="2019" name="Int. J. Syst. Evol. Microbiol.">
        <title>The Global Catalogue of Microorganisms (GCM) 10K type strain sequencing project: providing services to taxonomists for standard genome sequencing and annotation.</title>
        <authorList>
            <consortium name="The Broad Institute Genomics Platform"/>
            <consortium name="The Broad Institute Genome Sequencing Center for Infectious Disease"/>
            <person name="Wu L."/>
            <person name="Ma J."/>
        </authorList>
    </citation>
    <scope>NUCLEOTIDE SEQUENCE [LARGE SCALE GENOMIC DNA]</scope>
    <source>
        <strain evidence="3">CCUG 58127</strain>
    </source>
</reference>
<name>A0ABW2ACX8_9MICO</name>
<dbReference type="GO" id="GO:0016787">
    <property type="term" value="F:hydrolase activity"/>
    <property type="evidence" value="ECO:0007669"/>
    <property type="project" value="UniProtKB-KW"/>
</dbReference>
<evidence type="ECO:0000313" key="3">
    <source>
        <dbReference type="Proteomes" id="UP001596298"/>
    </source>
</evidence>
<accession>A0ABW2ACX8</accession>
<comment type="caution">
    <text evidence="2">The sequence shown here is derived from an EMBL/GenBank/DDBJ whole genome shotgun (WGS) entry which is preliminary data.</text>
</comment>
<gene>
    <name evidence="2" type="ORF">ACFQDH_03125</name>
</gene>
<keyword evidence="2" id="KW-0378">Hydrolase</keyword>